<protein>
    <submittedName>
        <fullName evidence="2">Plasmolipin</fullName>
    </submittedName>
</protein>
<keyword evidence="3" id="KW-1185">Reference proteome</keyword>
<reference evidence="2" key="1">
    <citation type="submission" date="2022-08" db="EMBL/GenBank/DDBJ databases">
        <title>Genome sequencing of akame (Lates japonicus).</title>
        <authorList>
            <person name="Hashiguchi Y."/>
            <person name="Takahashi H."/>
        </authorList>
    </citation>
    <scope>NUCLEOTIDE SEQUENCE</scope>
    <source>
        <strain evidence="2">Kochi</strain>
    </source>
</reference>
<comment type="caution">
    <text evidence="2">The sequence shown here is derived from an EMBL/GenBank/DDBJ whole genome shotgun (WGS) entry which is preliminary data.</text>
</comment>
<proteinExistence type="predicted"/>
<evidence type="ECO:0000313" key="3">
    <source>
        <dbReference type="Proteomes" id="UP001279410"/>
    </source>
</evidence>
<dbReference type="Proteomes" id="UP001279410">
    <property type="component" value="Unassembled WGS sequence"/>
</dbReference>
<feature type="compositionally biased region" description="Polar residues" evidence="1">
    <location>
        <begin position="7"/>
        <end position="25"/>
    </location>
</feature>
<accession>A0AAD3MUT6</accession>
<dbReference type="AlphaFoldDB" id="A0AAD3MUT6"/>
<gene>
    <name evidence="2" type="ORF">AKAME5_001252800</name>
</gene>
<organism evidence="2 3">
    <name type="scientific">Lates japonicus</name>
    <name type="common">Japanese lates</name>
    <dbReference type="NCBI Taxonomy" id="270547"/>
    <lineage>
        <taxon>Eukaryota</taxon>
        <taxon>Metazoa</taxon>
        <taxon>Chordata</taxon>
        <taxon>Craniata</taxon>
        <taxon>Vertebrata</taxon>
        <taxon>Euteleostomi</taxon>
        <taxon>Actinopterygii</taxon>
        <taxon>Neopterygii</taxon>
        <taxon>Teleostei</taxon>
        <taxon>Neoteleostei</taxon>
        <taxon>Acanthomorphata</taxon>
        <taxon>Carangaria</taxon>
        <taxon>Carangaria incertae sedis</taxon>
        <taxon>Centropomidae</taxon>
        <taxon>Lates</taxon>
    </lineage>
</organism>
<feature type="region of interest" description="Disordered" evidence="1">
    <location>
        <begin position="1"/>
        <end position="29"/>
    </location>
</feature>
<name>A0AAD3MUT6_LATJO</name>
<dbReference type="EMBL" id="BRZM01000042">
    <property type="protein sequence ID" value="GLD60653.1"/>
    <property type="molecule type" value="Genomic_DNA"/>
</dbReference>
<evidence type="ECO:0000256" key="1">
    <source>
        <dbReference type="SAM" id="MobiDB-lite"/>
    </source>
</evidence>
<evidence type="ECO:0000313" key="2">
    <source>
        <dbReference type="EMBL" id="GLD60653.1"/>
    </source>
</evidence>
<sequence>MADFPSKVTTETSSPNSQRSQQGGNSLRGLTANVTTMMDMSFIRSIPGILMIAEIDIWQPLLLQALTPLTGSHKSHLV</sequence>